<dbReference type="AlphaFoldDB" id="A0A9P0ERI9"/>
<organism evidence="1 2">
    <name type="scientific">Clonostachys solani</name>
    <dbReference type="NCBI Taxonomy" id="160281"/>
    <lineage>
        <taxon>Eukaryota</taxon>
        <taxon>Fungi</taxon>
        <taxon>Dikarya</taxon>
        <taxon>Ascomycota</taxon>
        <taxon>Pezizomycotina</taxon>
        <taxon>Sordariomycetes</taxon>
        <taxon>Hypocreomycetidae</taxon>
        <taxon>Hypocreales</taxon>
        <taxon>Bionectriaceae</taxon>
        <taxon>Clonostachys</taxon>
    </lineage>
</organism>
<dbReference type="Proteomes" id="UP000775872">
    <property type="component" value="Unassembled WGS sequence"/>
</dbReference>
<name>A0A9P0ERI9_9HYPO</name>
<accession>A0A9P0ERI9</accession>
<proteinExistence type="predicted"/>
<keyword evidence="2" id="KW-1185">Reference proteome</keyword>
<comment type="caution">
    <text evidence="1">The sequence shown here is derived from an EMBL/GenBank/DDBJ whole genome shotgun (WGS) entry which is preliminary data.</text>
</comment>
<protein>
    <submittedName>
        <fullName evidence="1">Uncharacterized protein</fullName>
    </submittedName>
</protein>
<sequence>MGESKQLLWHKKKGIKTSENQECVQSCLSLINWFSSSEMRPKAKKSGSLCEGFSLQIADARGALELDGN</sequence>
<reference evidence="1" key="1">
    <citation type="submission" date="2021-10" db="EMBL/GenBank/DDBJ databases">
        <authorList>
            <person name="Piombo E."/>
        </authorList>
    </citation>
    <scope>NUCLEOTIDE SEQUENCE</scope>
</reference>
<evidence type="ECO:0000313" key="1">
    <source>
        <dbReference type="EMBL" id="CAH0057205.1"/>
    </source>
</evidence>
<gene>
    <name evidence="1" type="ORF">CSOL1703_00006978</name>
</gene>
<evidence type="ECO:0000313" key="2">
    <source>
        <dbReference type="Proteomes" id="UP000775872"/>
    </source>
</evidence>
<dbReference type="EMBL" id="CABFOC020000074">
    <property type="protein sequence ID" value="CAH0057205.1"/>
    <property type="molecule type" value="Genomic_DNA"/>
</dbReference>